<keyword evidence="3" id="KW-1185">Reference proteome</keyword>
<proteinExistence type="predicted"/>
<dbReference type="RefSeq" id="WP_026641044.1">
    <property type="nucleotide sequence ID" value="NZ_NEVI01000003.1"/>
</dbReference>
<evidence type="ECO:0000313" key="3">
    <source>
        <dbReference type="Proteomes" id="UP000216947"/>
    </source>
</evidence>
<dbReference type="OrthoDB" id="9809813at2"/>
<dbReference type="AlphaFoldDB" id="A0A261RHB9"/>
<dbReference type="PANTHER" id="PTHR30336:SF4">
    <property type="entry name" value="ENVELOPE BIOGENESIS FACTOR ELYC"/>
    <property type="match status" value="1"/>
</dbReference>
<dbReference type="InterPro" id="IPR014729">
    <property type="entry name" value="Rossmann-like_a/b/a_fold"/>
</dbReference>
<gene>
    <name evidence="2" type="ORF">CAL19_02555</name>
</gene>
<evidence type="ECO:0000313" key="2">
    <source>
        <dbReference type="EMBL" id="OZI24419.1"/>
    </source>
</evidence>
<dbReference type="Gene3D" id="3.40.50.620">
    <property type="entry name" value="HUPs"/>
    <property type="match status" value="1"/>
</dbReference>
<dbReference type="InterPro" id="IPR003848">
    <property type="entry name" value="DUF218"/>
</dbReference>
<dbReference type="CDD" id="cd06259">
    <property type="entry name" value="YdcF-like"/>
    <property type="match status" value="1"/>
</dbReference>
<dbReference type="PANTHER" id="PTHR30336">
    <property type="entry name" value="INNER MEMBRANE PROTEIN, PROBABLE PERMEASE"/>
    <property type="match status" value="1"/>
</dbReference>
<evidence type="ECO:0000259" key="1">
    <source>
        <dbReference type="Pfam" id="PF02698"/>
    </source>
</evidence>
<protein>
    <recommendedName>
        <fullName evidence="1">DUF218 domain-containing protein</fullName>
    </recommendedName>
</protein>
<name>A0A261RHB9_9BORD</name>
<sequence>MASFFLVLLIAVAACCLILRWRRAGLAICAVLALYGVAVGCGPAARALADGLQSDFEQKPDVHWGARNVIVVLGAGLQQVADRAEPGPFAYARIAEAARLYAACRQASGECKVLLSGGDPAGLGVSEAEIYGQLLVRLGVDSAQLVLEPRSRNTWQNAQFSSPMLNADAGDRIVLVTSSMHMRRSLLYFGHFGVSATPARADYFGVLSSAMPVAYNFAVADLALHEYLGIARYHVYNLMGWNPPRVS</sequence>
<dbReference type="GO" id="GO:0000270">
    <property type="term" value="P:peptidoglycan metabolic process"/>
    <property type="evidence" value="ECO:0007669"/>
    <property type="project" value="TreeGrafter"/>
</dbReference>
<dbReference type="InterPro" id="IPR051599">
    <property type="entry name" value="Cell_Envelope_Assoc"/>
</dbReference>
<comment type="caution">
    <text evidence="2">The sequence shown here is derived from an EMBL/GenBank/DDBJ whole genome shotgun (WGS) entry which is preliminary data.</text>
</comment>
<feature type="domain" description="DUF218" evidence="1">
    <location>
        <begin position="69"/>
        <end position="229"/>
    </location>
</feature>
<dbReference type="Pfam" id="PF02698">
    <property type="entry name" value="DUF218"/>
    <property type="match status" value="1"/>
</dbReference>
<organism evidence="2 3">
    <name type="scientific">Bordetella genomosp. 7</name>
    <dbReference type="NCBI Taxonomy" id="1416805"/>
    <lineage>
        <taxon>Bacteria</taxon>
        <taxon>Pseudomonadati</taxon>
        <taxon>Pseudomonadota</taxon>
        <taxon>Betaproteobacteria</taxon>
        <taxon>Burkholderiales</taxon>
        <taxon>Alcaligenaceae</taxon>
        <taxon>Bordetella</taxon>
    </lineage>
</organism>
<dbReference type="EMBL" id="NEVK01000003">
    <property type="protein sequence ID" value="OZI24419.1"/>
    <property type="molecule type" value="Genomic_DNA"/>
</dbReference>
<accession>A0A261RHB9</accession>
<dbReference type="GO" id="GO:0043164">
    <property type="term" value="P:Gram-negative-bacterium-type cell wall biogenesis"/>
    <property type="evidence" value="ECO:0007669"/>
    <property type="project" value="TreeGrafter"/>
</dbReference>
<dbReference type="Proteomes" id="UP000216947">
    <property type="component" value="Unassembled WGS sequence"/>
</dbReference>
<dbReference type="GO" id="GO:0005886">
    <property type="term" value="C:plasma membrane"/>
    <property type="evidence" value="ECO:0007669"/>
    <property type="project" value="TreeGrafter"/>
</dbReference>
<reference evidence="3" key="1">
    <citation type="submission" date="2017-05" db="EMBL/GenBank/DDBJ databases">
        <title>Complete and WGS of Bordetella genogroups.</title>
        <authorList>
            <person name="Spilker T."/>
            <person name="Lipuma J."/>
        </authorList>
    </citation>
    <scope>NUCLEOTIDE SEQUENCE [LARGE SCALE GENOMIC DNA]</scope>
    <source>
        <strain evidence="3">AU18089</strain>
    </source>
</reference>